<gene>
    <name evidence="1" type="ORF">CYCCA115_LOCUS779</name>
</gene>
<dbReference type="InterPro" id="IPR052896">
    <property type="entry name" value="GGT-like_enzyme"/>
</dbReference>
<evidence type="ECO:0000313" key="1">
    <source>
        <dbReference type="EMBL" id="CAJ1917370.1"/>
    </source>
</evidence>
<dbReference type="InterPro" id="IPR043137">
    <property type="entry name" value="GGT_ssub_C"/>
</dbReference>
<dbReference type="AlphaFoldDB" id="A0AAD2FC91"/>
<name>A0AAD2FC91_9STRA</name>
<dbReference type="Pfam" id="PF01019">
    <property type="entry name" value="G_glu_transpept"/>
    <property type="match status" value="1"/>
</dbReference>
<dbReference type="PANTHER" id="PTHR43881:SF1">
    <property type="entry name" value="GAMMA-GLUTAMYLTRANSPEPTIDASE (AFU_ORTHOLOGUE AFUA_4G13580)"/>
    <property type="match status" value="1"/>
</dbReference>
<accession>A0AAD2FC91</accession>
<proteinExistence type="predicted"/>
<dbReference type="Gene3D" id="1.10.246.130">
    <property type="match status" value="1"/>
</dbReference>
<evidence type="ECO:0008006" key="3">
    <source>
        <dbReference type="Google" id="ProtNLM"/>
    </source>
</evidence>
<keyword evidence="2" id="KW-1185">Reference proteome</keyword>
<organism evidence="1 2">
    <name type="scientific">Cylindrotheca closterium</name>
    <dbReference type="NCBI Taxonomy" id="2856"/>
    <lineage>
        <taxon>Eukaryota</taxon>
        <taxon>Sar</taxon>
        <taxon>Stramenopiles</taxon>
        <taxon>Ochrophyta</taxon>
        <taxon>Bacillariophyta</taxon>
        <taxon>Bacillariophyceae</taxon>
        <taxon>Bacillariophycidae</taxon>
        <taxon>Bacillariales</taxon>
        <taxon>Bacillariaceae</taxon>
        <taxon>Cylindrotheca</taxon>
    </lineage>
</organism>
<dbReference type="Proteomes" id="UP001295423">
    <property type="component" value="Unassembled WGS sequence"/>
</dbReference>
<dbReference type="SUPFAM" id="SSF56235">
    <property type="entry name" value="N-terminal nucleophile aminohydrolases (Ntn hydrolases)"/>
    <property type="match status" value="1"/>
</dbReference>
<dbReference type="EMBL" id="CAKOGP040000001">
    <property type="protein sequence ID" value="CAJ1917370.1"/>
    <property type="molecule type" value="Genomic_DNA"/>
</dbReference>
<comment type="caution">
    <text evidence="1">The sequence shown here is derived from an EMBL/GenBank/DDBJ whole genome shotgun (WGS) entry which is preliminary data.</text>
</comment>
<dbReference type="InterPro" id="IPR029055">
    <property type="entry name" value="Ntn_hydrolases_N"/>
</dbReference>
<sequence length="577" mass="61609">MADWFANRNSTIEPTKSSTVDEIPFLSRRSPVVCKNGCVASSQPLASNIGVDILKQGGNAADASIAVAATLCVTEPCSTGLGGDMFCLYYSSQTKKVTATNGSGFSPAALNLDVLKKAFPDGKGGINDEAFRLSAMAVTVPGAARGYEDLLLKHGSGKFTLAQLLEPAAKLAEQGFPVGPVTSHHWRAGIAQIKKWIPDGERVPLTIDGENGPKPGELIQNPDYAKVLRELGSKGATDGFYNGATGKAIVEVVQKHGGNMTMEDLAFQTTSFPEPCSAKFRDIELWQVPPNGQGIAGLIALKGLAHLEDLEKVKLSPETIGTADAYHPMIEMMRLGFADGRAHVADERFMTVTVDQLLDDKRIQERAEKLFDPKNAVIAGTPIASSCTVSFQVVDKEGNAISFVNSNYMGFGTGIVPQGCGFTLQNRGFGFTLEEGHPNVVAPRKRPYHTIIPGMITYSDTNELHSTISNMGGNMQPQGHLQLTIDMVAGGLDPQAAIDMSRFCIADGTKDGMVQIEGGVDEKEIVKLKAMGHKLQDKVVGHARATFGRAQIIKRDRTNGVLWAGSDGRADGCAIGY</sequence>
<dbReference type="InterPro" id="IPR043138">
    <property type="entry name" value="GGT_lsub"/>
</dbReference>
<dbReference type="Gene3D" id="3.60.20.40">
    <property type="match status" value="1"/>
</dbReference>
<reference evidence="1" key="1">
    <citation type="submission" date="2023-08" db="EMBL/GenBank/DDBJ databases">
        <authorList>
            <person name="Audoor S."/>
            <person name="Bilcke G."/>
        </authorList>
    </citation>
    <scope>NUCLEOTIDE SEQUENCE</scope>
</reference>
<dbReference type="PANTHER" id="PTHR43881">
    <property type="entry name" value="GAMMA-GLUTAMYLTRANSPEPTIDASE (AFU_ORTHOLOGUE AFUA_4G13580)"/>
    <property type="match status" value="1"/>
</dbReference>
<dbReference type="PRINTS" id="PR01210">
    <property type="entry name" value="GGTRANSPTASE"/>
</dbReference>
<protein>
    <recommendedName>
        <fullName evidence="3">Gamma-glutamyltransferase</fullName>
    </recommendedName>
</protein>
<evidence type="ECO:0000313" key="2">
    <source>
        <dbReference type="Proteomes" id="UP001295423"/>
    </source>
</evidence>